<feature type="region of interest" description="Disordered" evidence="1">
    <location>
        <begin position="331"/>
        <end position="375"/>
    </location>
</feature>
<sequence>MGMKVQCESYFPGYFSMRDLNEDSNSCSWPLFYGDKTFTNGQYCNGFSPRVIADVYPGNDKDVVKRTMLEHEAIFKNQLHELHRVYRLQRDLMDEIKRKELLKDRLPVETSFLSSPLPSQITSEDACKWNIPSFPLANSLCARPSTSGIEDIHSPLSSMKGSSAQASPLPSQNGGASKDMEILESRPSKVRRKMFDLQLPAEEYLDTEGGEQLQDENVSGVSSYASNRNPKIVSQNERNFFLGNGGKNNCQGDALRSESRLRSPVNVGDLNKPIEVEEANASAYVDLLGCTSSQAVSQRHELASKPKQELLGFHKEISSNFNYRSDNGTLNSQHLQHNANGKGWFPRTLDSGHNKNNLKSASPDLQPEKPTSSQPMQVLFSKTHEPPPTLFLTDQDKIDLLRERTARGLELSERNHEISNSNFSESAVASHIPSPYPIGPPSDVGKSWRHSVSSWENPAVSLSQKSMSVHPYLNSSATLTRSSQSSTQSHGFFGEQWNYNRNSTSNPSFVREMPNRDGFYRGSSSGSNEPSVRLPSGNHEYWNCAGTNNGASGHFINHRSANFYKSPNSMDSKLARDVNLNAVLSNSSSNKVAHQQGIEVIDLERTNEVHLAALPWLKAKHSCKNEGTKGMDLNMGGSTFLSSLNQLQEKSENAKVPNQIVVQKMSLASSSNVVETSVIQGSDSSCRKILGFPIFEKPHIPKNESSPFTSSSVALPQLSEEVENSKKNRVFDINLPCDPAYPDLAQQTAEEIVVVAKEPVMKVANFRCQFDLNSCISDDETALMPSVPVFSAKIVVGIDLEAPAVPEIEENIISREEKAHEAALQSTEHKVEIPTGELIRIAAEAIVAISSSGCQNHFDDATCNPCEASMTDPLHWFVEIVSSCGEDLESKFDAVLRTKDCEDNLETPWEVIDHFESMTLRLTETKEEDYMPKPLVPENLKLEDTGTTLVPTRTRRGQGRRGRQRRDFQRDILPGLASLSRHEVREDLQTFEGMMSETGHPWHSGLTRRNSTRNGCARGRRRSLVSPSPPVTASPPCTPLIQQLHNIEVGLEDRNLTGWGKTTRRPRRQRCPAGNPPSHPLT</sequence>
<evidence type="ECO:0000256" key="1">
    <source>
        <dbReference type="SAM" id="MobiDB-lite"/>
    </source>
</evidence>
<feature type="region of interest" description="Disordered" evidence="1">
    <location>
        <begin position="1055"/>
        <end position="1082"/>
    </location>
</feature>
<dbReference type="InterPro" id="IPR008581">
    <property type="entry name" value="DUF863_pln"/>
</dbReference>
<gene>
    <name evidence="2" type="ORF">SVIM_LOCUS267668</name>
</gene>
<dbReference type="Pfam" id="PF05904">
    <property type="entry name" value="DUF863"/>
    <property type="match status" value="1"/>
</dbReference>
<organism evidence="2">
    <name type="scientific">Salix viminalis</name>
    <name type="common">Common osier</name>
    <name type="synonym">Basket willow</name>
    <dbReference type="NCBI Taxonomy" id="40686"/>
    <lineage>
        <taxon>Eukaryota</taxon>
        <taxon>Viridiplantae</taxon>
        <taxon>Streptophyta</taxon>
        <taxon>Embryophyta</taxon>
        <taxon>Tracheophyta</taxon>
        <taxon>Spermatophyta</taxon>
        <taxon>Magnoliopsida</taxon>
        <taxon>eudicotyledons</taxon>
        <taxon>Gunneridae</taxon>
        <taxon>Pentapetalae</taxon>
        <taxon>rosids</taxon>
        <taxon>fabids</taxon>
        <taxon>Malpighiales</taxon>
        <taxon>Salicaceae</taxon>
        <taxon>Saliceae</taxon>
        <taxon>Salix</taxon>
    </lineage>
</organism>
<evidence type="ECO:0000313" key="2">
    <source>
        <dbReference type="EMBL" id="VFU43877.1"/>
    </source>
</evidence>
<accession>A0A6N2LRD2</accession>
<dbReference type="PANTHER" id="PTHR33167">
    <property type="entry name" value="TRANSCRIPTION FACTOR, PUTATIVE (DUF863)-RELATED"/>
    <property type="match status" value="1"/>
</dbReference>
<reference evidence="2" key="1">
    <citation type="submission" date="2019-03" db="EMBL/GenBank/DDBJ databases">
        <authorList>
            <person name="Mank J."/>
            <person name="Almeida P."/>
        </authorList>
    </citation>
    <scope>NUCLEOTIDE SEQUENCE</scope>
    <source>
        <strain evidence="2">78183</strain>
    </source>
</reference>
<feature type="region of interest" description="Disordered" evidence="1">
    <location>
        <begin position="997"/>
        <end position="1036"/>
    </location>
</feature>
<name>A0A6N2LRD2_SALVM</name>
<dbReference type="AlphaFoldDB" id="A0A6N2LRD2"/>
<proteinExistence type="predicted"/>
<dbReference type="PANTHER" id="PTHR33167:SF4">
    <property type="entry name" value="TRANSCRIPTION FACTOR, PUTATIVE (DUF863)-RELATED"/>
    <property type="match status" value="1"/>
</dbReference>
<feature type="compositionally biased region" description="Polar residues" evidence="1">
    <location>
        <begin position="155"/>
        <end position="175"/>
    </location>
</feature>
<protein>
    <submittedName>
        <fullName evidence="2">Uncharacterized protein</fullName>
    </submittedName>
</protein>
<feature type="region of interest" description="Disordered" evidence="1">
    <location>
        <begin position="151"/>
        <end position="178"/>
    </location>
</feature>
<dbReference type="EMBL" id="CAADRP010001596">
    <property type="protein sequence ID" value="VFU43877.1"/>
    <property type="molecule type" value="Genomic_DNA"/>
</dbReference>
<feature type="region of interest" description="Disordered" evidence="1">
    <location>
        <begin position="514"/>
        <end position="534"/>
    </location>
</feature>
<feature type="compositionally biased region" description="Pro residues" evidence="1">
    <location>
        <begin position="1027"/>
        <end position="1036"/>
    </location>
</feature>